<dbReference type="AlphaFoldDB" id="A0AAN1CYJ0"/>
<dbReference type="PRINTS" id="PR00039">
    <property type="entry name" value="HTHLYSR"/>
</dbReference>
<gene>
    <name evidence="6" type="ORF">BA890_19630</name>
</gene>
<dbReference type="PROSITE" id="PS50931">
    <property type="entry name" value="HTH_LYSR"/>
    <property type="match status" value="1"/>
</dbReference>
<dbReference type="FunFam" id="1.10.10.10:FF:000001">
    <property type="entry name" value="LysR family transcriptional regulator"/>
    <property type="match status" value="1"/>
</dbReference>
<dbReference type="InterPro" id="IPR000847">
    <property type="entry name" value="LysR_HTH_N"/>
</dbReference>
<dbReference type="GO" id="GO:0000976">
    <property type="term" value="F:transcription cis-regulatory region binding"/>
    <property type="evidence" value="ECO:0007669"/>
    <property type="project" value="TreeGrafter"/>
</dbReference>
<dbReference type="RefSeq" id="WP_024372639.1">
    <property type="nucleotide sequence ID" value="NZ_ATFJ01000008.1"/>
</dbReference>
<evidence type="ECO:0000256" key="3">
    <source>
        <dbReference type="ARBA" id="ARBA00023125"/>
    </source>
</evidence>
<evidence type="ECO:0000256" key="2">
    <source>
        <dbReference type="ARBA" id="ARBA00023015"/>
    </source>
</evidence>
<proteinExistence type="inferred from homology"/>
<dbReference type="GO" id="GO:0003700">
    <property type="term" value="F:DNA-binding transcription factor activity"/>
    <property type="evidence" value="ECO:0007669"/>
    <property type="project" value="InterPro"/>
</dbReference>
<dbReference type="SUPFAM" id="SSF46785">
    <property type="entry name" value="Winged helix' DNA-binding domain"/>
    <property type="match status" value="1"/>
</dbReference>
<keyword evidence="4" id="KW-0804">Transcription</keyword>
<dbReference type="Pfam" id="PF03466">
    <property type="entry name" value="LysR_substrate"/>
    <property type="match status" value="1"/>
</dbReference>
<dbReference type="Gene3D" id="1.10.10.10">
    <property type="entry name" value="Winged helix-like DNA-binding domain superfamily/Winged helix DNA-binding domain"/>
    <property type="match status" value="1"/>
</dbReference>
<reference evidence="6 7" key="1">
    <citation type="submission" date="2016-07" db="EMBL/GenBank/DDBJ databases">
        <title>Developing Vibrio natriegens as a novel, fast-growing host for biotechnology.</title>
        <authorList>
            <person name="Weinstock M.T."/>
            <person name="Hesek E.D."/>
            <person name="Wilson C.M."/>
            <person name="Gibson D.G."/>
        </authorList>
    </citation>
    <scope>NUCLEOTIDE SEQUENCE [LARGE SCALE GENOMIC DNA]</scope>
    <source>
        <strain evidence="6 7">ATCC 14048</strain>
    </source>
</reference>
<feature type="domain" description="HTH lysR-type" evidence="5">
    <location>
        <begin position="2"/>
        <end position="59"/>
    </location>
</feature>
<dbReference type="CDD" id="cd05466">
    <property type="entry name" value="PBP2_LTTR_substrate"/>
    <property type="match status" value="1"/>
</dbReference>
<dbReference type="Proteomes" id="UP000092741">
    <property type="component" value="Chromosome 2"/>
</dbReference>
<dbReference type="InterPro" id="IPR036388">
    <property type="entry name" value="WH-like_DNA-bd_sf"/>
</dbReference>
<keyword evidence="3" id="KW-0238">DNA-binding</keyword>
<dbReference type="EMBL" id="CP016346">
    <property type="protein sequence ID" value="ANQ14945.1"/>
    <property type="molecule type" value="Genomic_DNA"/>
</dbReference>
<organism evidence="6 7">
    <name type="scientific">Vibrio natriegens NBRC 15636 = ATCC 14048 = DSM 759</name>
    <dbReference type="NCBI Taxonomy" id="1219067"/>
    <lineage>
        <taxon>Bacteria</taxon>
        <taxon>Pseudomonadati</taxon>
        <taxon>Pseudomonadota</taxon>
        <taxon>Gammaproteobacteria</taxon>
        <taxon>Vibrionales</taxon>
        <taxon>Vibrionaceae</taxon>
        <taxon>Vibrio</taxon>
    </lineage>
</organism>
<evidence type="ECO:0000313" key="6">
    <source>
        <dbReference type="EMBL" id="ANQ14945.1"/>
    </source>
</evidence>
<evidence type="ECO:0000259" key="5">
    <source>
        <dbReference type="PROSITE" id="PS50931"/>
    </source>
</evidence>
<dbReference type="InterPro" id="IPR036390">
    <property type="entry name" value="WH_DNA-bd_sf"/>
</dbReference>
<keyword evidence="7" id="KW-1185">Reference proteome</keyword>
<keyword evidence="2" id="KW-0805">Transcription regulation</keyword>
<evidence type="ECO:0000313" key="7">
    <source>
        <dbReference type="Proteomes" id="UP000092741"/>
    </source>
</evidence>
<dbReference type="Gene3D" id="3.40.190.290">
    <property type="match status" value="1"/>
</dbReference>
<accession>A0AAN1CYJ0</accession>
<dbReference type="KEGG" id="vna:PN96_15780"/>
<protein>
    <submittedName>
        <fullName evidence="6">LysR family transcriptional regulator</fullName>
    </submittedName>
</protein>
<evidence type="ECO:0000256" key="1">
    <source>
        <dbReference type="ARBA" id="ARBA00009437"/>
    </source>
</evidence>
<sequence>MLSLEQVRMLVLSAELGSFSACARKMGKVQSAVSHGISTLEIDLGIELFDRSARSPKLTPAGERLIRSAKNLLAQADEFEKIAQSIERSEESQLTIAIDDGVYNPKFADLFKRLDNHFPTIQIDVLSLASGDISAEVANGDVDIGVMFTEFEQLKQVDFCYVGSIDYLPVCHPNYPLAEIDVELQSDLAPFRQLAIRGKSKVESQALISIAPKVWWSSSHYSALELVKQQVGWAYLPSFLVNDSIKSGELHKIKVAFDHKPWNAPVDLVFKKGRMHGPVFQWLFDELKQIFTPTT</sequence>
<comment type="similarity">
    <text evidence="1">Belongs to the LysR transcriptional regulatory family.</text>
</comment>
<dbReference type="Pfam" id="PF00126">
    <property type="entry name" value="HTH_1"/>
    <property type="match status" value="1"/>
</dbReference>
<dbReference type="SUPFAM" id="SSF53850">
    <property type="entry name" value="Periplasmic binding protein-like II"/>
    <property type="match status" value="1"/>
</dbReference>
<dbReference type="PANTHER" id="PTHR30126:SF91">
    <property type="entry name" value="LYSR FAMILY TRANSCRIPTIONAL REGULATOR"/>
    <property type="match status" value="1"/>
</dbReference>
<dbReference type="InterPro" id="IPR005119">
    <property type="entry name" value="LysR_subst-bd"/>
</dbReference>
<evidence type="ECO:0000256" key="4">
    <source>
        <dbReference type="ARBA" id="ARBA00023163"/>
    </source>
</evidence>
<dbReference type="PANTHER" id="PTHR30126">
    <property type="entry name" value="HTH-TYPE TRANSCRIPTIONAL REGULATOR"/>
    <property type="match status" value="1"/>
</dbReference>
<name>A0AAN1CYJ0_VIBNA</name>